<dbReference type="PANTHER" id="PTHR24251:SF37">
    <property type="entry name" value="CUB DOMAIN-CONTAINING PROTEIN"/>
    <property type="match status" value="1"/>
</dbReference>
<comment type="caution">
    <text evidence="3">Lacks conserved residue(s) required for the propagation of feature annotation.</text>
</comment>
<dbReference type="FunFam" id="2.60.120.290:FF:000005">
    <property type="entry name" value="Procollagen C-endopeptidase enhancer 1"/>
    <property type="match status" value="1"/>
</dbReference>
<evidence type="ECO:0000256" key="4">
    <source>
        <dbReference type="SAM" id="MobiDB-lite"/>
    </source>
</evidence>
<keyword evidence="2 3" id="KW-1015">Disulfide bond</keyword>
<evidence type="ECO:0000256" key="5">
    <source>
        <dbReference type="SAM" id="Phobius"/>
    </source>
</evidence>
<keyword evidence="1" id="KW-0677">Repeat</keyword>
<sequence length="692" mass="76296">MYKCYFLILLLKWIILPMSVTGASRDCSENFQRDSGSLEYPNSGRYKNNADCTWVIVSSGDRIELNFTRFSTESNHDFLRIRDGGNRHSHQLGEYSGGNLPPTLRTTQNKAFIRFTSDHSQKGDGFALTWVTLNTVEKQCECGGNYSAESGTSCLPLTNGNYRNNMNCVWIISSAVPLDISFSSFHTEGNNDYLTVRDGRDIESPELEKISGIKLPKTLKTKSDAYIQFTSDQNKVKPGFVLHWNISPPEIHSECGGNFNSSSGSIKYPARGTNHDDADCAWVIIVSSGDRLELKFTSFSTDSVYDNVDIRDGEYIGSPRIGRIGVFSGVSLPDPPTLKTTTNKAFIHYTSNHAGTKPGFSLTWNTVEKESNCGEEFRAESGTIRHPIIYGNLYKNDQNCIWIIYSTVPLEIYFSKLNTQSNKDFLTIRDGSTIGSTQLGRFSGYTKPETQTTKGDAYIHFTSNWESAGTGFVLHWNISSSGGNNECGGHFNDDSGSIQYPATGSLYPANANCSWVIVSSGANIELKFTSIDTEPGTDFVYIRDGENISSPELGKYSGLILPSSVTTTSNKAYIHFTSDALYPSKGFVLTWNTVESSTAPIIIGSLTSIIFIVVIIIVVAYCFKKRKNKDKQDVSLVNLPSQQSGPGMGTRHDSENSLYGAMPGTTEPQVPNRGSRHDSENNLYGATVTRDA</sequence>
<evidence type="ECO:0000256" key="1">
    <source>
        <dbReference type="ARBA" id="ARBA00022737"/>
    </source>
</evidence>
<accession>A0AAV2R6U8</accession>
<evidence type="ECO:0000313" key="9">
    <source>
        <dbReference type="Proteomes" id="UP001497623"/>
    </source>
</evidence>
<name>A0AAV2R6U8_MEGNR</name>
<proteinExistence type="predicted"/>
<evidence type="ECO:0000259" key="7">
    <source>
        <dbReference type="PROSITE" id="PS01180"/>
    </source>
</evidence>
<feature type="domain" description="CUB" evidence="7">
    <location>
        <begin position="373"/>
        <end position="479"/>
    </location>
</feature>
<dbReference type="Gene3D" id="2.60.120.290">
    <property type="entry name" value="Spermadhesin, CUB domain"/>
    <property type="match status" value="5"/>
</dbReference>
<dbReference type="Proteomes" id="UP001497623">
    <property type="component" value="Unassembled WGS sequence"/>
</dbReference>
<dbReference type="CDD" id="cd00041">
    <property type="entry name" value="CUB"/>
    <property type="match status" value="5"/>
</dbReference>
<feature type="disulfide bond" evidence="3">
    <location>
        <begin position="373"/>
        <end position="400"/>
    </location>
</feature>
<feature type="domain" description="CUB" evidence="7">
    <location>
        <begin position="142"/>
        <end position="247"/>
    </location>
</feature>
<evidence type="ECO:0000313" key="8">
    <source>
        <dbReference type="EMBL" id="CAL4115917.1"/>
    </source>
</evidence>
<feature type="domain" description="CUB" evidence="7">
    <location>
        <begin position="487"/>
        <end position="594"/>
    </location>
</feature>
<dbReference type="PROSITE" id="PS01180">
    <property type="entry name" value="CUB"/>
    <property type="match status" value="5"/>
</dbReference>
<evidence type="ECO:0000256" key="6">
    <source>
        <dbReference type="SAM" id="SignalP"/>
    </source>
</evidence>
<dbReference type="Pfam" id="PF00431">
    <property type="entry name" value="CUB"/>
    <property type="match status" value="5"/>
</dbReference>
<feature type="domain" description="CUB" evidence="7">
    <location>
        <begin position="255"/>
        <end position="367"/>
    </location>
</feature>
<keyword evidence="6" id="KW-0732">Signal</keyword>
<keyword evidence="9" id="KW-1185">Reference proteome</keyword>
<comment type="caution">
    <text evidence="8">The sequence shown here is derived from an EMBL/GenBank/DDBJ whole genome shotgun (WGS) entry which is preliminary data.</text>
</comment>
<dbReference type="InterPro" id="IPR035914">
    <property type="entry name" value="Sperma_CUB_dom_sf"/>
</dbReference>
<evidence type="ECO:0000256" key="2">
    <source>
        <dbReference type="ARBA" id="ARBA00023157"/>
    </source>
</evidence>
<reference evidence="8 9" key="1">
    <citation type="submission" date="2024-05" db="EMBL/GenBank/DDBJ databases">
        <authorList>
            <person name="Wallberg A."/>
        </authorList>
    </citation>
    <scope>NUCLEOTIDE SEQUENCE [LARGE SCALE GENOMIC DNA]</scope>
</reference>
<keyword evidence="5" id="KW-0472">Membrane</keyword>
<dbReference type="SUPFAM" id="SSF49854">
    <property type="entry name" value="Spermadhesin, CUB domain"/>
    <property type="match status" value="5"/>
</dbReference>
<dbReference type="SMART" id="SM00042">
    <property type="entry name" value="CUB"/>
    <property type="match status" value="5"/>
</dbReference>
<dbReference type="PANTHER" id="PTHR24251">
    <property type="entry name" value="OVOCHYMASE-RELATED"/>
    <property type="match status" value="1"/>
</dbReference>
<feature type="domain" description="CUB" evidence="7">
    <location>
        <begin position="27"/>
        <end position="133"/>
    </location>
</feature>
<dbReference type="InterPro" id="IPR000859">
    <property type="entry name" value="CUB_dom"/>
</dbReference>
<dbReference type="EMBL" id="CAXKWB010016309">
    <property type="protein sequence ID" value="CAL4115917.1"/>
    <property type="molecule type" value="Genomic_DNA"/>
</dbReference>
<feature type="transmembrane region" description="Helical" evidence="5">
    <location>
        <begin position="601"/>
        <end position="623"/>
    </location>
</feature>
<organism evidence="8 9">
    <name type="scientific">Meganyctiphanes norvegica</name>
    <name type="common">Northern krill</name>
    <name type="synonym">Thysanopoda norvegica</name>
    <dbReference type="NCBI Taxonomy" id="48144"/>
    <lineage>
        <taxon>Eukaryota</taxon>
        <taxon>Metazoa</taxon>
        <taxon>Ecdysozoa</taxon>
        <taxon>Arthropoda</taxon>
        <taxon>Crustacea</taxon>
        <taxon>Multicrustacea</taxon>
        <taxon>Malacostraca</taxon>
        <taxon>Eumalacostraca</taxon>
        <taxon>Eucarida</taxon>
        <taxon>Euphausiacea</taxon>
        <taxon>Euphausiidae</taxon>
        <taxon>Meganyctiphanes</taxon>
    </lineage>
</organism>
<evidence type="ECO:0000256" key="3">
    <source>
        <dbReference type="PROSITE-ProRule" id="PRU00059"/>
    </source>
</evidence>
<keyword evidence="5" id="KW-0812">Transmembrane</keyword>
<feature type="chain" id="PRO_5043360027" description="CUB domain-containing protein" evidence="6">
    <location>
        <begin position="23"/>
        <end position="692"/>
    </location>
</feature>
<gene>
    <name evidence="8" type="ORF">MNOR_LOCUS20813</name>
</gene>
<dbReference type="AlphaFoldDB" id="A0AAV2R6U8"/>
<protein>
    <recommendedName>
        <fullName evidence="7">CUB domain-containing protein</fullName>
    </recommendedName>
</protein>
<keyword evidence="5" id="KW-1133">Transmembrane helix</keyword>
<feature type="region of interest" description="Disordered" evidence="4">
    <location>
        <begin position="634"/>
        <end position="692"/>
    </location>
</feature>
<feature type="signal peptide" evidence="6">
    <location>
        <begin position="1"/>
        <end position="22"/>
    </location>
</feature>